<dbReference type="BioCyc" id="CNIT1237085:G1324-1495-MONOMER"/>
<evidence type="ECO:0000313" key="1">
    <source>
        <dbReference type="EMBL" id="AFU58432.1"/>
    </source>
</evidence>
<protein>
    <submittedName>
        <fullName evidence="1">Uncharacterized protein</fullName>
    </submittedName>
</protein>
<dbReference type="KEGG" id="nga:Ngar_c14970"/>
<organism evidence="1 2">
    <name type="scientific">Nitrososphaera gargensis (strain Ga9.2)</name>
    <dbReference type="NCBI Taxonomy" id="1237085"/>
    <lineage>
        <taxon>Archaea</taxon>
        <taxon>Nitrososphaerota</taxon>
        <taxon>Nitrososphaeria</taxon>
        <taxon>Nitrososphaerales</taxon>
        <taxon>Nitrososphaeraceae</taxon>
        <taxon>Nitrososphaera</taxon>
    </lineage>
</organism>
<dbReference type="InParanoid" id="K0IJI0"/>
<dbReference type="Proteomes" id="UP000008037">
    <property type="component" value="Chromosome"/>
</dbReference>
<keyword evidence="2" id="KW-1185">Reference proteome</keyword>
<sequence>MTRLAKFYTVSDPLISGFISSIPLNFSDIIRLLKPFTNVAADPFVLGNRIKLKSSIRRFHSEADTLSSVVSKHIDLLGDPFTQILVSMHQPNLFPYGGIYKKIVLLETLKKKLEEADPNGKIINLFIVIDHEFVDDRWICHAQLPDVHHPSGIMQLTYPIVKSQKRWLVKNVDKPSLMMLDRWRKQIRSWIRETLLVPKSSQTGTTLLNFNKSKVLDNFDHFWAKVESVRHRAKSLADFNAFLLSEMINKVFGYSTLFVRASEISPAVEDGIKYLVSNFHTYSEVLQETEKTLINHGINTRVSTNVYKSAPVWLHCKCGSKASVRLTKSGRQTLLTGICLGCRQVLRQDLGNSDAIDISGSVQNLSLRAVPTPILLARDLGVACLVSGTGGMGYVTDAAVISKMLSVRFPLIALWTSVDIYNGIGQSTALRYLGTQERIDVQPLLGKLEHDNEVYASRIKALTIEKSRMVRNNIPIDQILQEIFALKQEQRKLRKRIELVQRTSNIMNLSSCFIDYAVNFGMDNIESEWRSHLLENGNLAAPIYMNNSADVTL</sequence>
<dbReference type="EMBL" id="CP002408">
    <property type="protein sequence ID" value="AFU58432.1"/>
    <property type="molecule type" value="Genomic_DNA"/>
</dbReference>
<name>K0IJI0_NITGG</name>
<dbReference type="STRING" id="1237085.Ngar_c14970"/>
<proteinExistence type="predicted"/>
<evidence type="ECO:0000313" key="2">
    <source>
        <dbReference type="Proteomes" id="UP000008037"/>
    </source>
</evidence>
<gene>
    <name evidence="1" type="ordered locus">Ngar_c14970</name>
</gene>
<dbReference type="AlphaFoldDB" id="K0IJI0"/>
<dbReference type="HOGENOM" id="CLU_539276_0_0_2"/>
<reference evidence="1 2" key="1">
    <citation type="journal article" date="2012" name="Environ. Microbiol.">
        <title>The genome of the ammonia-oxidizing Candidatus Nitrososphaera gargensis: insights into metabolic versatility and environmental adaptations.</title>
        <authorList>
            <person name="Spang A."/>
            <person name="Poehlein A."/>
            <person name="Offre P."/>
            <person name="Zumbragel S."/>
            <person name="Haider S."/>
            <person name="Rychlik N."/>
            <person name="Nowka B."/>
            <person name="Schmeisser C."/>
            <person name="Lebedeva E.V."/>
            <person name="Rattei T."/>
            <person name="Bohm C."/>
            <person name="Schmid M."/>
            <person name="Galushko A."/>
            <person name="Hatzenpichler R."/>
            <person name="Weinmaier T."/>
            <person name="Daniel R."/>
            <person name="Schleper C."/>
            <person name="Spieck E."/>
            <person name="Streit W."/>
            <person name="Wagner M."/>
        </authorList>
    </citation>
    <scope>NUCLEOTIDE SEQUENCE [LARGE SCALE GENOMIC DNA]</scope>
    <source>
        <strain evidence="2">Ga9.2</strain>
    </source>
</reference>
<accession>K0IJI0</accession>